<keyword evidence="2" id="KW-0808">Transferase</keyword>
<evidence type="ECO:0000259" key="1">
    <source>
        <dbReference type="Pfam" id="PF00685"/>
    </source>
</evidence>
<dbReference type="Proteomes" id="UP000317169">
    <property type="component" value="Unassembled WGS sequence"/>
</dbReference>
<evidence type="ECO:0000313" key="2">
    <source>
        <dbReference type="EMBL" id="TQD33495.1"/>
    </source>
</evidence>
<proteinExistence type="predicted"/>
<dbReference type="Pfam" id="PF00685">
    <property type="entry name" value="Sulfotransfer_1"/>
    <property type="match status" value="1"/>
</dbReference>
<dbReference type="GO" id="GO:0008146">
    <property type="term" value="F:sulfotransferase activity"/>
    <property type="evidence" value="ECO:0007669"/>
    <property type="project" value="InterPro"/>
</dbReference>
<sequence length="331" mass="39335">MKVLKKLLSLRFKNRIRTLINFISLRKIKNSNSNLENSLLIMGEMRSGTTWLGEILTKMLDARLIFEPLNYEFTDYKQLGKGLLYADENTNNAVLLKIYNKILSGNLPLNYFVDKNNLPGNKKYRVIKSLRMSWSIPYINKNFSEISIIYILRHPMGSLASQVKVAKNHKEQLSISKWYYGELLNHPILKKKLWQIYGELKINSNDYRIYKLGSLLAHYRIILDTYKENKFLIVFYEDLVLEPKRSLLEISDYLENKMELSDINLDVLKKPSKTTKKSEIESIQHETVHKKWQRDFDQNFMQQYEKMLKHFELNNFYDEKGLPNRSFLKQI</sequence>
<dbReference type="Gene3D" id="3.40.50.300">
    <property type="entry name" value="P-loop containing nucleotide triphosphate hydrolases"/>
    <property type="match status" value="1"/>
</dbReference>
<name>A0A507ZF36_9FLAO</name>
<dbReference type="SUPFAM" id="SSF52540">
    <property type="entry name" value="P-loop containing nucleoside triphosphate hydrolases"/>
    <property type="match status" value="1"/>
</dbReference>
<evidence type="ECO:0000313" key="3">
    <source>
        <dbReference type="Proteomes" id="UP000317169"/>
    </source>
</evidence>
<accession>A0A507ZF36</accession>
<reference evidence="2 3" key="1">
    <citation type="submission" date="2019-06" db="EMBL/GenBank/DDBJ databases">
        <title>Flavibacter putida gen. nov., sp. nov., a novel marine bacterium of the family Flavobacteriaceae isolated from coastal seawater.</title>
        <authorList>
            <person name="Feng X."/>
        </authorList>
    </citation>
    <scope>NUCLEOTIDE SEQUENCE [LARGE SCALE GENOMIC DNA]</scope>
    <source>
        <strain evidence="2 3">PLHSN227</strain>
    </source>
</reference>
<dbReference type="InterPro" id="IPR027417">
    <property type="entry name" value="P-loop_NTPase"/>
</dbReference>
<dbReference type="OrthoDB" id="1418537at2"/>
<organism evidence="2 3">
    <name type="scientific">Haloflavibacter putidus</name>
    <dbReference type="NCBI Taxonomy" id="2576776"/>
    <lineage>
        <taxon>Bacteria</taxon>
        <taxon>Pseudomonadati</taxon>
        <taxon>Bacteroidota</taxon>
        <taxon>Flavobacteriia</taxon>
        <taxon>Flavobacteriales</taxon>
        <taxon>Flavobacteriaceae</taxon>
        <taxon>Haloflavibacter</taxon>
    </lineage>
</organism>
<gene>
    <name evidence="2" type="ORF">FKR84_13045</name>
</gene>
<dbReference type="AlphaFoldDB" id="A0A507ZF36"/>
<dbReference type="InterPro" id="IPR000863">
    <property type="entry name" value="Sulfotransferase_dom"/>
</dbReference>
<keyword evidence="3" id="KW-1185">Reference proteome</keyword>
<dbReference type="EMBL" id="VIAR01000019">
    <property type="protein sequence ID" value="TQD33495.1"/>
    <property type="molecule type" value="Genomic_DNA"/>
</dbReference>
<feature type="domain" description="Sulfotransferase" evidence="1">
    <location>
        <begin position="38"/>
        <end position="306"/>
    </location>
</feature>
<comment type="caution">
    <text evidence="2">The sequence shown here is derived from an EMBL/GenBank/DDBJ whole genome shotgun (WGS) entry which is preliminary data.</text>
</comment>
<protein>
    <submittedName>
        <fullName evidence="2">Sulfotransferase domain-containing protein</fullName>
    </submittedName>
</protein>